<evidence type="ECO:0000256" key="5">
    <source>
        <dbReference type="ARBA" id="ARBA00023136"/>
    </source>
</evidence>
<evidence type="ECO:0000256" key="7">
    <source>
        <dbReference type="ARBA" id="ARBA00023180"/>
    </source>
</evidence>
<dbReference type="Gene3D" id="1.20.58.1040">
    <property type="match status" value="1"/>
</dbReference>
<keyword evidence="5" id="KW-0472">Membrane</keyword>
<evidence type="ECO:0000256" key="10">
    <source>
        <dbReference type="SAM" id="SignalP"/>
    </source>
</evidence>
<evidence type="ECO:0000256" key="8">
    <source>
        <dbReference type="ARBA" id="ARBA00023288"/>
    </source>
</evidence>
<keyword evidence="6" id="KW-1015">Disulfide bond</keyword>
<dbReference type="Gramene" id="Kaladp0055s0535.1.v1.1">
    <property type="protein sequence ID" value="Kaladp0055s0535.1.v1.1"/>
    <property type="gene ID" value="Kaladp0055s0535.v1.1"/>
</dbReference>
<name>A0A7N0U6T2_KALFE</name>
<evidence type="ECO:0000256" key="2">
    <source>
        <dbReference type="ARBA" id="ARBA00022475"/>
    </source>
</evidence>
<dbReference type="PANTHER" id="PTHR31044">
    <property type="entry name" value="BETA-1,3 GLUCANASE"/>
    <property type="match status" value="1"/>
</dbReference>
<dbReference type="GO" id="GO:0098552">
    <property type="term" value="C:side of membrane"/>
    <property type="evidence" value="ECO:0007669"/>
    <property type="project" value="UniProtKB-KW"/>
</dbReference>
<dbReference type="SMART" id="SM00768">
    <property type="entry name" value="X8"/>
    <property type="match status" value="1"/>
</dbReference>
<feature type="domain" description="X8" evidence="11">
    <location>
        <begin position="411"/>
        <end position="495"/>
    </location>
</feature>
<protein>
    <recommendedName>
        <fullName evidence="11">X8 domain-containing protein</fullName>
    </recommendedName>
</protein>
<evidence type="ECO:0000256" key="6">
    <source>
        <dbReference type="ARBA" id="ARBA00023157"/>
    </source>
</evidence>
<keyword evidence="4 10" id="KW-0732">Signal</keyword>
<dbReference type="Proteomes" id="UP000594263">
    <property type="component" value="Unplaced"/>
</dbReference>
<dbReference type="Gramene" id="Kaladp0055s0535.4.v1.1">
    <property type="protein sequence ID" value="Kaladp0055s0535.4.v1.1"/>
    <property type="gene ID" value="Kaladp0055s0535.v1.1"/>
</dbReference>
<dbReference type="FunFam" id="1.20.58.1040:FF:000001">
    <property type="entry name" value="Glucan endo-1,3-beta-glucosidase 4"/>
    <property type="match status" value="1"/>
</dbReference>
<organism evidence="12 13">
    <name type="scientific">Kalanchoe fedtschenkoi</name>
    <name type="common">Lavender scallops</name>
    <name type="synonym">South American air plant</name>
    <dbReference type="NCBI Taxonomy" id="63787"/>
    <lineage>
        <taxon>Eukaryota</taxon>
        <taxon>Viridiplantae</taxon>
        <taxon>Streptophyta</taxon>
        <taxon>Embryophyta</taxon>
        <taxon>Tracheophyta</taxon>
        <taxon>Spermatophyta</taxon>
        <taxon>Magnoliopsida</taxon>
        <taxon>eudicotyledons</taxon>
        <taxon>Gunneridae</taxon>
        <taxon>Pentapetalae</taxon>
        <taxon>Saxifragales</taxon>
        <taxon>Crassulaceae</taxon>
        <taxon>Kalanchoe</taxon>
    </lineage>
</organism>
<dbReference type="EnsemblPlants" id="Kaladp0055s0535.4.v1.1">
    <property type="protein sequence ID" value="Kaladp0055s0535.4.v1.1"/>
    <property type="gene ID" value="Kaladp0055s0535.v1.1"/>
</dbReference>
<keyword evidence="3" id="KW-0336">GPI-anchor</keyword>
<evidence type="ECO:0000256" key="1">
    <source>
        <dbReference type="ARBA" id="ARBA00004609"/>
    </source>
</evidence>
<evidence type="ECO:0000313" key="12">
    <source>
        <dbReference type="EnsemblPlants" id="Kaladp0055s0535.4.v1.1"/>
    </source>
</evidence>
<feature type="chain" id="PRO_5033914069" description="X8 domain-containing protein" evidence="10">
    <location>
        <begin position="24"/>
        <end position="603"/>
    </location>
</feature>
<reference evidence="12" key="1">
    <citation type="submission" date="2021-01" db="UniProtKB">
        <authorList>
            <consortium name="EnsemblPlants"/>
        </authorList>
    </citation>
    <scope>IDENTIFICATION</scope>
</reference>
<dbReference type="EnsemblPlants" id="Kaladp0055s0535.1.v1.1">
    <property type="protein sequence ID" value="Kaladp0055s0535.1.v1.1"/>
    <property type="gene ID" value="Kaladp0055s0535.v1.1"/>
</dbReference>
<evidence type="ECO:0000256" key="3">
    <source>
        <dbReference type="ARBA" id="ARBA00022622"/>
    </source>
</evidence>
<dbReference type="Pfam" id="PF07983">
    <property type="entry name" value="X8"/>
    <property type="match status" value="1"/>
</dbReference>
<dbReference type="Gene3D" id="3.20.20.80">
    <property type="entry name" value="Glycosidases"/>
    <property type="match status" value="1"/>
</dbReference>
<proteinExistence type="predicted"/>
<keyword evidence="13" id="KW-1185">Reference proteome</keyword>
<feature type="signal peptide" evidence="10">
    <location>
        <begin position="1"/>
        <end position="23"/>
    </location>
</feature>
<dbReference type="Gramene" id="Kaladp0055s0535.2.v1.1">
    <property type="protein sequence ID" value="Kaladp0055s0535.2.v1.1"/>
    <property type="gene ID" value="Kaladp0055s0535.v1.1"/>
</dbReference>
<keyword evidence="7" id="KW-0325">Glycoprotein</keyword>
<dbReference type="InterPro" id="IPR044788">
    <property type="entry name" value="X8_dom_prot"/>
</dbReference>
<evidence type="ECO:0000313" key="13">
    <source>
        <dbReference type="Proteomes" id="UP000594263"/>
    </source>
</evidence>
<keyword evidence="2" id="KW-1003">Cell membrane</keyword>
<accession>A0A7N0U6T2</accession>
<dbReference type="EnsemblPlants" id="Kaladp0055s0535.2.v1.1">
    <property type="protein sequence ID" value="Kaladp0055s0535.2.v1.1"/>
    <property type="gene ID" value="Kaladp0055s0535.v1.1"/>
</dbReference>
<dbReference type="GO" id="GO:0005886">
    <property type="term" value="C:plasma membrane"/>
    <property type="evidence" value="ECO:0007669"/>
    <property type="project" value="UniProtKB-SubCell"/>
</dbReference>
<dbReference type="GO" id="GO:0009506">
    <property type="term" value="C:plasmodesma"/>
    <property type="evidence" value="ECO:0007669"/>
    <property type="project" value="UniProtKB-ARBA"/>
</dbReference>
<dbReference type="EnsemblPlants" id="Kaladp0055s0535.3.v1.1">
    <property type="protein sequence ID" value="Kaladp0055s0535.3.v1.1"/>
    <property type="gene ID" value="Kaladp0055s0535.v1.1"/>
</dbReference>
<keyword evidence="8" id="KW-0449">Lipoprotein</keyword>
<dbReference type="AlphaFoldDB" id="A0A7N0U6T2"/>
<feature type="region of interest" description="Disordered" evidence="9">
    <location>
        <begin position="504"/>
        <end position="531"/>
    </location>
</feature>
<dbReference type="PANTHER" id="PTHR31044:SF120">
    <property type="entry name" value="CARBOHYDRATE-BINDING X8 DOMAIN SUPERFAMILY PROTEIN"/>
    <property type="match status" value="1"/>
</dbReference>
<dbReference type="Gramene" id="Kaladp0055s0535.3.v1.1">
    <property type="protein sequence ID" value="Kaladp0055s0535.3.v1.1"/>
    <property type="gene ID" value="Kaladp0055s0535.v1.1"/>
</dbReference>
<sequence>MAKAASFLLLLILFSGISICTSGAVLGFFYDARRNSLVSSVMETISILKLKGVSPSLIKVLVKHPDELRTLSNTGVAIDLFVDRHQTKSLKVCRSCSWIRASKLKSIVVGIKRRESLGHIGLHELGSDLRLIHSVLSGVGLDKKVKVYVALPMSFLTGKHQTLLHRILKILKETNSSVMIHASFSGHSCLADQFAKTVLPLLSNCHRYNVSLSLAVKASAGYSAIKAAEFGVKLSLENLSRNLAVMDGLEGLYVDVTNKKIPKDIDVGSEDGELFHSKHRELISSVSRDDFPTVPVTNPTVSPVTNPAVSPVFMPPGGTTPMIVTVPGTGSSPLTPTPVTNPPIDPITPVPDPNLTPVPITTPVTAPPVTPGGTQPVTNPVTTPAPGVNVPITAPFNSPTTTSPPAVSGQTWCIAKSGVQQSVIQAALDYACGIGGADCSVIQQGATCYNPNTLQNHASYAFNSYYQKNPTPTSCNFGGAAMLVNNNPSSGSCIYPASSSSIQSGVPSTSTPSPVPVATPTTVPTTSSSNGGLVPGTSIGGFVPGTAVSPPLIVNQGDPGSLNPAIYGSDTPPRATTSAAPKPVTDYMLRAASFLPLVFILYM</sequence>
<dbReference type="OMA" id="FMNPVTA"/>
<dbReference type="InterPro" id="IPR012946">
    <property type="entry name" value="X8"/>
</dbReference>
<comment type="subcellular location">
    <subcellularLocation>
        <location evidence="1">Cell membrane</location>
        <topology evidence="1">Lipid-anchor</topology>
        <topology evidence="1">GPI-anchor</topology>
    </subcellularLocation>
</comment>
<evidence type="ECO:0000256" key="4">
    <source>
        <dbReference type="ARBA" id="ARBA00022729"/>
    </source>
</evidence>
<evidence type="ECO:0000259" key="11">
    <source>
        <dbReference type="SMART" id="SM00768"/>
    </source>
</evidence>
<feature type="compositionally biased region" description="Low complexity" evidence="9">
    <location>
        <begin position="506"/>
        <end position="529"/>
    </location>
</feature>
<evidence type="ECO:0000256" key="9">
    <source>
        <dbReference type="SAM" id="MobiDB-lite"/>
    </source>
</evidence>